<evidence type="ECO:0000313" key="5">
    <source>
        <dbReference type="EMBL" id="KAB5556548.1"/>
    </source>
</evidence>
<feature type="compositionally biased region" description="Basic residues" evidence="3">
    <location>
        <begin position="1"/>
        <end position="13"/>
    </location>
</feature>
<dbReference type="PROSITE" id="PS50102">
    <property type="entry name" value="RRM"/>
    <property type="match status" value="2"/>
</dbReference>
<dbReference type="SMART" id="SM00360">
    <property type="entry name" value="RRM"/>
    <property type="match status" value="2"/>
</dbReference>
<evidence type="ECO:0000256" key="1">
    <source>
        <dbReference type="ARBA" id="ARBA00022884"/>
    </source>
</evidence>
<dbReference type="AlphaFoldDB" id="A0A5N5MNQ9"/>
<feature type="domain" description="RRM" evidence="4">
    <location>
        <begin position="182"/>
        <end position="259"/>
    </location>
</feature>
<keyword evidence="6" id="KW-1185">Reference proteome</keyword>
<dbReference type="Proteomes" id="UP000326939">
    <property type="component" value="Chromosome 5"/>
</dbReference>
<keyword evidence="1 2" id="KW-0694">RNA-binding</keyword>
<dbReference type="Gene3D" id="3.30.70.330">
    <property type="match status" value="2"/>
</dbReference>
<dbReference type="SUPFAM" id="SSF54928">
    <property type="entry name" value="RNA-binding domain, RBD"/>
    <property type="match status" value="2"/>
</dbReference>
<dbReference type="InterPro" id="IPR012677">
    <property type="entry name" value="Nucleotide-bd_a/b_plait_sf"/>
</dbReference>
<evidence type="ECO:0000259" key="4">
    <source>
        <dbReference type="PROSITE" id="PS50102"/>
    </source>
</evidence>
<evidence type="ECO:0000256" key="3">
    <source>
        <dbReference type="SAM" id="MobiDB-lite"/>
    </source>
</evidence>
<organism evidence="5 6">
    <name type="scientific">Salix brachista</name>
    <dbReference type="NCBI Taxonomy" id="2182728"/>
    <lineage>
        <taxon>Eukaryota</taxon>
        <taxon>Viridiplantae</taxon>
        <taxon>Streptophyta</taxon>
        <taxon>Embryophyta</taxon>
        <taxon>Tracheophyta</taxon>
        <taxon>Spermatophyta</taxon>
        <taxon>Magnoliopsida</taxon>
        <taxon>eudicotyledons</taxon>
        <taxon>Gunneridae</taxon>
        <taxon>Pentapetalae</taxon>
        <taxon>rosids</taxon>
        <taxon>fabids</taxon>
        <taxon>Malpighiales</taxon>
        <taxon>Salicaceae</taxon>
        <taxon>Saliceae</taxon>
        <taxon>Salix</taxon>
    </lineage>
</organism>
<feature type="compositionally biased region" description="Basic residues" evidence="3">
    <location>
        <begin position="24"/>
        <end position="36"/>
    </location>
</feature>
<dbReference type="PANTHER" id="PTHR48024:SF9">
    <property type="entry name" value="UBP1-ASSOCIATED PROTEINS 1A-RELATED"/>
    <property type="match status" value="1"/>
</dbReference>
<reference evidence="6" key="1">
    <citation type="journal article" date="2019" name="Gigascience">
        <title>De novo genome assembly of the endangered Acer yangbiense, a plant species with extremely small populations endemic to Yunnan Province, China.</title>
        <authorList>
            <person name="Yang J."/>
            <person name="Wariss H.M."/>
            <person name="Tao L."/>
            <person name="Zhang R."/>
            <person name="Yun Q."/>
            <person name="Hollingsworth P."/>
            <person name="Dao Z."/>
            <person name="Luo G."/>
            <person name="Guo H."/>
            <person name="Ma Y."/>
            <person name="Sun W."/>
        </authorList>
    </citation>
    <scope>NUCLEOTIDE SEQUENCE [LARGE SCALE GENOMIC DNA]</scope>
    <source>
        <strain evidence="6">cv. br00</strain>
    </source>
</reference>
<dbReference type="Pfam" id="PF00076">
    <property type="entry name" value="RRM_1"/>
    <property type="match status" value="2"/>
</dbReference>
<sequence length="453" mass="49970">MAKTGKTKKLKTAKKPDTTTIQKPLKKPKLKIRKTKPPPPDSADLSTLLEPYTKDQLIDLITTSAINNPTLYSLIHQHADRDVTHRNVFVHGFSWDTTRQDLESAFAPFGEIEECNVVIDKATGKAKGYGFVLFKSRKAAISALKETKRMVNDRMASCQLASVGSANATSAAKGKELDGGVRKIFVSNVGMGTDKEKLRAFFEKFGEIENGPIGFDKETGRSRGYALFVYKTVEGAIKALEEPHKIFEGQQLRCSVATEGKHKTIQNVPQGMQQVVQQQRQQQQGHQHPQGQFLAAAQNLALFGQHPGFNPFYSALLGNTGVGGGMLSPVIGQSVVPTATSQVRGLGAGSQSTLEAYRAAQVLQHVYSSTTQFGQTGMGRGQGADGSFAGYPKYMCCWYHQNIDFLSRFEMSNIWSESCRIQRLKPEAWISTCEVQNIPSSFDIRKDLTHNWM</sequence>
<gene>
    <name evidence="5" type="ORF">DKX38_007457</name>
</gene>
<dbReference type="GO" id="GO:0005634">
    <property type="term" value="C:nucleus"/>
    <property type="evidence" value="ECO:0007669"/>
    <property type="project" value="TreeGrafter"/>
</dbReference>
<dbReference type="InterPro" id="IPR050886">
    <property type="entry name" value="RNA-binding_reg"/>
</dbReference>
<dbReference type="InterPro" id="IPR035979">
    <property type="entry name" value="RBD_domain_sf"/>
</dbReference>
<feature type="domain" description="RRM" evidence="4">
    <location>
        <begin position="86"/>
        <end position="163"/>
    </location>
</feature>
<dbReference type="PANTHER" id="PTHR48024">
    <property type="entry name" value="GEO13361P1-RELATED"/>
    <property type="match status" value="1"/>
</dbReference>
<accession>A0A5N5MNQ9</accession>
<dbReference type="EMBL" id="VDCV01000005">
    <property type="protein sequence ID" value="KAB5556548.1"/>
    <property type="molecule type" value="Genomic_DNA"/>
</dbReference>
<comment type="caution">
    <text evidence="5">The sequence shown here is derived from an EMBL/GenBank/DDBJ whole genome shotgun (WGS) entry which is preliminary data.</text>
</comment>
<feature type="region of interest" description="Disordered" evidence="3">
    <location>
        <begin position="1"/>
        <end position="47"/>
    </location>
</feature>
<dbReference type="GO" id="GO:0003723">
    <property type="term" value="F:RNA binding"/>
    <property type="evidence" value="ECO:0007669"/>
    <property type="project" value="UniProtKB-UniRule"/>
</dbReference>
<dbReference type="InterPro" id="IPR000504">
    <property type="entry name" value="RRM_dom"/>
</dbReference>
<proteinExistence type="predicted"/>
<protein>
    <recommendedName>
        <fullName evidence="4">RRM domain-containing protein</fullName>
    </recommendedName>
</protein>
<evidence type="ECO:0000256" key="2">
    <source>
        <dbReference type="PROSITE-ProRule" id="PRU00176"/>
    </source>
</evidence>
<evidence type="ECO:0000313" key="6">
    <source>
        <dbReference type="Proteomes" id="UP000326939"/>
    </source>
</evidence>
<name>A0A5N5MNQ9_9ROSI</name>